<dbReference type="KEGG" id="salf:SMD44_07343"/>
<organism evidence="1 2">
    <name type="scientific">Streptomyces alboflavus</name>
    <dbReference type="NCBI Taxonomy" id="67267"/>
    <lineage>
        <taxon>Bacteria</taxon>
        <taxon>Bacillati</taxon>
        <taxon>Actinomycetota</taxon>
        <taxon>Actinomycetes</taxon>
        <taxon>Kitasatosporales</taxon>
        <taxon>Streptomycetaceae</taxon>
        <taxon>Streptomyces</taxon>
    </lineage>
</organism>
<dbReference type="EMBL" id="CP021748">
    <property type="protein sequence ID" value="ARX87861.1"/>
    <property type="molecule type" value="Genomic_DNA"/>
</dbReference>
<keyword evidence="2" id="KW-1185">Reference proteome</keyword>
<evidence type="ECO:0000313" key="2">
    <source>
        <dbReference type="Proteomes" id="UP000195880"/>
    </source>
</evidence>
<protein>
    <submittedName>
        <fullName evidence="1">Uncharacterized protein</fullName>
    </submittedName>
</protein>
<dbReference type="Proteomes" id="UP000195880">
    <property type="component" value="Chromosome"/>
</dbReference>
<gene>
    <name evidence="1" type="ORF">SMD44_07343</name>
</gene>
<dbReference type="RefSeq" id="WP_087886597.1">
    <property type="nucleotide sequence ID" value="NZ_CP021748.1"/>
</dbReference>
<accession>A0A1Z1WN36</accession>
<name>A0A1Z1WN36_9ACTN</name>
<evidence type="ECO:0000313" key="1">
    <source>
        <dbReference type="EMBL" id="ARX87861.1"/>
    </source>
</evidence>
<dbReference type="AlphaFoldDB" id="A0A1Z1WN36"/>
<sequence length="85" mass="9905">MAERYFYYEPADYTACAEHMAKALEGWFPETAESVQPWDYHYHGHDIDALVEAIRNAHPDDFLSHHFRRLGARMGPIEQICASLH</sequence>
<reference evidence="1 2" key="1">
    <citation type="submission" date="2017-05" db="EMBL/GenBank/DDBJ databases">
        <title>Streptomyces alboflavus Genome sequencing and assembly.</title>
        <authorList>
            <person name="Wang Y."/>
            <person name="Du B."/>
            <person name="Ding Y."/>
            <person name="Liu H."/>
            <person name="Hou Q."/>
            <person name="Liu K."/>
            <person name="Wang C."/>
            <person name="Yao L."/>
        </authorList>
    </citation>
    <scope>NUCLEOTIDE SEQUENCE [LARGE SCALE GENOMIC DNA]</scope>
    <source>
        <strain evidence="1 2">MDJK44</strain>
    </source>
</reference>
<proteinExistence type="predicted"/>